<gene>
    <name evidence="1" type="ORF">M0812_01938</name>
</gene>
<sequence>MSEADIQQPVLEKRNTLLEQIRSFRSSEENVYENVVNSEYIEEENNENVYLNTSLYIDQEISLNKGEVYNKSMLNLEHKSY</sequence>
<comment type="caution">
    <text evidence="1">The sequence shown here is derived from an EMBL/GenBank/DDBJ whole genome shotgun (WGS) entry which is preliminary data.</text>
</comment>
<evidence type="ECO:0000313" key="1">
    <source>
        <dbReference type="EMBL" id="KAJ3434817.1"/>
    </source>
</evidence>
<dbReference type="Proteomes" id="UP001146793">
    <property type="component" value="Unassembled WGS sequence"/>
</dbReference>
<accession>A0AAV7YY53</accession>
<name>A0AAV7YY53_9EUKA</name>
<protein>
    <submittedName>
        <fullName evidence="1">Uncharacterized protein</fullName>
    </submittedName>
</protein>
<proteinExistence type="predicted"/>
<organism evidence="1 2">
    <name type="scientific">Anaeramoeba flamelloides</name>
    <dbReference type="NCBI Taxonomy" id="1746091"/>
    <lineage>
        <taxon>Eukaryota</taxon>
        <taxon>Metamonada</taxon>
        <taxon>Anaeramoebidae</taxon>
        <taxon>Anaeramoeba</taxon>
    </lineage>
</organism>
<reference evidence="1" key="1">
    <citation type="submission" date="2022-08" db="EMBL/GenBank/DDBJ databases">
        <title>Novel sulphate-reducing endosymbionts in the free-living metamonad Anaeramoeba.</title>
        <authorList>
            <person name="Jerlstrom-Hultqvist J."/>
            <person name="Cepicka I."/>
            <person name="Gallot-Lavallee L."/>
            <person name="Salas-Leiva D."/>
            <person name="Curtis B.A."/>
            <person name="Zahonova K."/>
            <person name="Pipaliya S."/>
            <person name="Dacks J."/>
            <person name="Roger A.J."/>
        </authorList>
    </citation>
    <scope>NUCLEOTIDE SEQUENCE</scope>
    <source>
        <strain evidence="1">Busselton2</strain>
    </source>
</reference>
<dbReference type="EMBL" id="JANTQA010000042">
    <property type="protein sequence ID" value="KAJ3434817.1"/>
    <property type="molecule type" value="Genomic_DNA"/>
</dbReference>
<evidence type="ECO:0000313" key="2">
    <source>
        <dbReference type="Proteomes" id="UP001146793"/>
    </source>
</evidence>
<dbReference type="AlphaFoldDB" id="A0AAV7YY53"/>